<protein>
    <submittedName>
        <fullName evidence="5">MarR family transcriptional regulator</fullName>
    </submittedName>
</protein>
<dbReference type="GO" id="GO:0003677">
    <property type="term" value="F:DNA binding"/>
    <property type="evidence" value="ECO:0007669"/>
    <property type="project" value="UniProtKB-KW"/>
</dbReference>
<dbReference type="Proteomes" id="UP000028782">
    <property type="component" value="Chromosome"/>
</dbReference>
<keyword evidence="2" id="KW-0238">DNA-binding</keyword>
<feature type="domain" description="HTH marR-type" evidence="4">
    <location>
        <begin position="17"/>
        <end position="150"/>
    </location>
</feature>
<dbReference type="PRINTS" id="PR00598">
    <property type="entry name" value="HTHMARR"/>
</dbReference>
<evidence type="ECO:0000256" key="3">
    <source>
        <dbReference type="ARBA" id="ARBA00023163"/>
    </source>
</evidence>
<dbReference type="GO" id="GO:0003700">
    <property type="term" value="F:DNA-binding transcription factor activity"/>
    <property type="evidence" value="ECO:0007669"/>
    <property type="project" value="InterPro"/>
</dbReference>
<dbReference type="Pfam" id="PF12802">
    <property type="entry name" value="MarR_2"/>
    <property type="match status" value="1"/>
</dbReference>
<dbReference type="SMART" id="SM00347">
    <property type="entry name" value="HTH_MARR"/>
    <property type="match status" value="1"/>
</dbReference>
<dbReference type="InterPro" id="IPR039422">
    <property type="entry name" value="MarR/SlyA-like"/>
</dbReference>
<evidence type="ECO:0000313" key="6">
    <source>
        <dbReference type="Proteomes" id="UP000028782"/>
    </source>
</evidence>
<dbReference type="AlphaFoldDB" id="A0A076PDE9"/>
<organism evidence="5 6">
    <name type="scientific">Comamonas testosteroni TK102</name>
    <dbReference type="NCBI Taxonomy" id="1392005"/>
    <lineage>
        <taxon>Bacteria</taxon>
        <taxon>Pseudomonadati</taxon>
        <taxon>Pseudomonadota</taxon>
        <taxon>Betaproteobacteria</taxon>
        <taxon>Burkholderiales</taxon>
        <taxon>Comamonadaceae</taxon>
        <taxon>Comamonas</taxon>
    </lineage>
</organism>
<dbReference type="InterPro" id="IPR036390">
    <property type="entry name" value="WH_DNA-bd_sf"/>
</dbReference>
<evidence type="ECO:0000313" key="5">
    <source>
        <dbReference type="EMBL" id="AIJ44829.1"/>
    </source>
</evidence>
<evidence type="ECO:0000256" key="2">
    <source>
        <dbReference type="ARBA" id="ARBA00023125"/>
    </source>
</evidence>
<dbReference type="SUPFAM" id="SSF46785">
    <property type="entry name" value="Winged helix' DNA-binding domain"/>
    <property type="match status" value="1"/>
</dbReference>
<dbReference type="PROSITE" id="PS50995">
    <property type="entry name" value="HTH_MARR_2"/>
    <property type="match status" value="1"/>
</dbReference>
<dbReference type="KEGG" id="ctes:O987_03300"/>
<dbReference type="PANTHER" id="PTHR33164:SF64">
    <property type="entry name" value="TRANSCRIPTIONAL REGULATOR SLYA"/>
    <property type="match status" value="1"/>
</dbReference>
<dbReference type="PANTHER" id="PTHR33164">
    <property type="entry name" value="TRANSCRIPTIONAL REGULATOR, MARR FAMILY"/>
    <property type="match status" value="1"/>
</dbReference>
<dbReference type="EMBL" id="CP006704">
    <property type="protein sequence ID" value="AIJ44829.1"/>
    <property type="molecule type" value="Genomic_DNA"/>
</dbReference>
<keyword evidence="3" id="KW-0804">Transcription</keyword>
<accession>A0A076PDE9</accession>
<keyword evidence="1" id="KW-0805">Transcription regulation</keyword>
<sequence length="171" mass="19184">MDRHQNSAMSFTDAPSRDRLGFLMVTLTRQWRRFVEEQLAASGLTDATWTPLLHLRAWGDGVTQKELAERVGLDGSSLVRLLDILEGKGWVERRADAADRRSKRIFLTAAGNSAVDSIRATMLEAELSLLQDLQDSEVEAMLDGVNKIRARIEQMHGQRSAQAHPDTEERA</sequence>
<dbReference type="InterPro" id="IPR023187">
    <property type="entry name" value="Tscrpt_reg_MarR-type_CS"/>
</dbReference>
<evidence type="ECO:0000256" key="1">
    <source>
        <dbReference type="ARBA" id="ARBA00023015"/>
    </source>
</evidence>
<dbReference type="GO" id="GO:0006950">
    <property type="term" value="P:response to stress"/>
    <property type="evidence" value="ECO:0007669"/>
    <property type="project" value="TreeGrafter"/>
</dbReference>
<dbReference type="Gene3D" id="1.10.10.10">
    <property type="entry name" value="Winged helix-like DNA-binding domain superfamily/Winged helix DNA-binding domain"/>
    <property type="match status" value="1"/>
</dbReference>
<gene>
    <name evidence="5" type="ORF">O987_03300</name>
</gene>
<name>A0A076PDE9_COMTE</name>
<dbReference type="InterPro" id="IPR036388">
    <property type="entry name" value="WH-like_DNA-bd_sf"/>
</dbReference>
<reference evidence="5 6" key="1">
    <citation type="journal article" date="2014" name="Genome Announc.">
        <title>Complete Genome Sequence of Polychlorinated Biphenyl Degrader Comamonas testosteroni TK102 (NBRC 109938).</title>
        <authorList>
            <person name="Fukuda K."/>
            <person name="Hosoyama A."/>
            <person name="Tsuchikane K."/>
            <person name="Ohji S."/>
            <person name="Yamazoe A."/>
            <person name="Fujita N."/>
            <person name="Shintani M."/>
            <person name="Kimbara K."/>
        </authorList>
    </citation>
    <scope>NUCLEOTIDE SEQUENCE [LARGE SCALE GENOMIC DNA]</scope>
    <source>
        <strain evidence="5">TK102</strain>
    </source>
</reference>
<dbReference type="InterPro" id="IPR000835">
    <property type="entry name" value="HTH_MarR-typ"/>
</dbReference>
<dbReference type="PROSITE" id="PS01117">
    <property type="entry name" value="HTH_MARR_1"/>
    <property type="match status" value="1"/>
</dbReference>
<dbReference type="HOGENOM" id="CLU_083287_18_2_4"/>
<proteinExistence type="predicted"/>
<evidence type="ECO:0000259" key="4">
    <source>
        <dbReference type="PROSITE" id="PS50995"/>
    </source>
</evidence>